<accession>A0A193SBV5</accession>
<reference evidence="1" key="1">
    <citation type="journal article" date="2016" name="Sci. Rep.">
        <title>Genomics of high molecular weight plasmids isolated from an on-farm biopurification system.</title>
        <authorList>
            <person name="Martini M.C."/>
            <person name="Wibberg D."/>
            <person name="Lozano M."/>
            <person name="Torres Tejerizo G."/>
            <person name="Albicoro F.J."/>
            <person name="Jaenicke S."/>
            <person name="van Elsas J.D."/>
            <person name="Petroni A."/>
            <person name="Garcillan-Barcia M.P."/>
            <person name="de la Cruz F."/>
            <person name="Schluter A."/>
            <person name="Puhler A."/>
            <person name="Pistorio M."/>
            <person name="Lagares A."/>
            <person name="Del Papa M.F."/>
        </authorList>
    </citation>
    <scope>NUCLEOTIDE SEQUENCE</scope>
    <source>
        <plasmid evidence="1">pMC6</plasmid>
    </source>
</reference>
<protein>
    <submittedName>
        <fullName evidence="1">Uncharacterized protein</fullName>
    </submittedName>
</protein>
<proteinExistence type="predicted"/>
<dbReference type="EMBL" id="LT158606">
    <property type="protein sequence ID" value="CVK35618.1"/>
    <property type="molecule type" value="Genomic_DNA"/>
</dbReference>
<name>A0A193SBV5_9ZZZZ</name>
<sequence length="77" mass="7856">MGGSAGADGVQGFSQLRVLRAQHLGYPSLCIDQHDAGDITHTKGAEQGIVFVQGQGQVGVGGVLVVLQVFLGRPQAG</sequence>
<evidence type="ECO:0000313" key="1">
    <source>
        <dbReference type="EMBL" id="CVK35618.1"/>
    </source>
</evidence>
<gene>
    <name evidence="1" type="ORF">MCM2015_pMC6_42</name>
</gene>
<geneLocation type="plasmid" evidence="1">
    <name>pMC6</name>
</geneLocation>
<dbReference type="AlphaFoldDB" id="A0A193SBV5"/>
<keyword evidence="1" id="KW-0614">Plasmid</keyword>
<organism evidence="1">
    <name type="scientific">biofilter metagenome</name>
    <dbReference type="NCBI Taxonomy" id="1070537"/>
    <lineage>
        <taxon>unclassified sequences</taxon>
        <taxon>metagenomes</taxon>
        <taxon>ecological metagenomes</taxon>
    </lineage>
</organism>